<proteinExistence type="predicted"/>
<evidence type="ECO:0000313" key="3">
    <source>
        <dbReference type="Proteomes" id="UP000821866"/>
    </source>
</evidence>
<dbReference type="PANTHER" id="PTHR43691:SF11">
    <property type="entry name" value="FI09636P-RELATED"/>
    <property type="match status" value="1"/>
</dbReference>
<dbReference type="SUPFAM" id="SSF53167">
    <property type="entry name" value="Purine and uridine phosphorylases"/>
    <property type="match status" value="1"/>
</dbReference>
<sequence>MQDEGVLRLRNPHLSNMETDHLYHLALSTDTHDLQHMFGDLKFVCMGGTPARMQEFAHFVKRRLGIQLPTGAELYDISHRSYRYAMYKCGPVLSVSHGMGAPSLSILMHEILKLIHYAHCRDVVLSPHRHQRWNRKQAFKQISMDIEAVLGIAKTPEQCENRYKTVIRRRKASSDHNKRSGASPTPVPFDDEVKKIESIDDSIEPEVERDASGATFKASPESPAVLSPANTTEENKSQSSNPDTKPRVGTARLAHMQLFFTEMRALQEEKEAQKAARRQEKENRRAERQAERQVLREERRKMHEEKMEILRQAFGLPK</sequence>
<protein>
    <submittedName>
        <fullName evidence="2">Uncharacterized protein</fullName>
    </submittedName>
</protein>
<feature type="compositionally biased region" description="Basic and acidic residues" evidence="1">
    <location>
        <begin position="265"/>
        <end position="301"/>
    </location>
</feature>
<gene>
    <name evidence="2" type="ORF">HPB51_010848</name>
</gene>
<dbReference type="GO" id="GO:0005829">
    <property type="term" value="C:cytosol"/>
    <property type="evidence" value="ECO:0007669"/>
    <property type="project" value="TreeGrafter"/>
</dbReference>
<dbReference type="Gene3D" id="3.40.50.1580">
    <property type="entry name" value="Nucleoside phosphorylase domain"/>
    <property type="match status" value="1"/>
</dbReference>
<reference evidence="2" key="1">
    <citation type="journal article" date="2020" name="Cell">
        <title>Large-Scale Comparative Analyses of Tick Genomes Elucidate Their Genetic Diversity and Vector Capacities.</title>
        <authorList>
            <consortium name="Tick Genome and Microbiome Consortium (TIGMIC)"/>
            <person name="Jia N."/>
            <person name="Wang J."/>
            <person name="Shi W."/>
            <person name="Du L."/>
            <person name="Sun Y."/>
            <person name="Zhan W."/>
            <person name="Jiang J.F."/>
            <person name="Wang Q."/>
            <person name="Zhang B."/>
            <person name="Ji P."/>
            <person name="Bell-Sakyi L."/>
            <person name="Cui X.M."/>
            <person name="Yuan T.T."/>
            <person name="Jiang B.G."/>
            <person name="Yang W.F."/>
            <person name="Lam T.T."/>
            <person name="Chang Q.C."/>
            <person name="Ding S.J."/>
            <person name="Wang X.J."/>
            <person name="Zhu J.G."/>
            <person name="Ruan X.D."/>
            <person name="Zhao L."/>
            <person name="Wei J.T."/>
            <person name="Ye R.Z."/>
            <person name="Que T.C."/>
            <person name="Du C.H."/>
            <person name="Zhou Y.H."/>
            <person name="Cheng J.X."/>
            <person name="Dai P.F."/>
            <person name="Guo W.B."/>
            <person name="Han X.H."/>
            <person name="Huang E.J."/>
            <person name="Li L.F."/>
            <person name="Wei W."/>
            <person name="Gao Y.C."/>
            <person name="Liu J.Z."/>
            <person name="Shao H.Z."/>
            <person name="Wang X."/>
            <person name="Wang C.C."/>
            <person name="Yang T.C."/>
            <person name="Huo Q.B."/>
            <person name="Li W."/>
            <person name="Chen H.Y."/>
            <person name="Chen S.E."/>
            <person name="Zhou L.G."/>
            <person name="Ni X.B."/>
            <person name="Tian J.H."/>
            <person name="Sheng Y."/>
            <person name="Liu T."/>
            <person name="Pan Y.S."/>
            <person name="Xia L.Y."/>
            <person name="Li J."/>
            <person name="Zhao F."/>
            <person name="Cao W.C."/>
        </authorList>
    </citation>
    <scope>NUCLEOTIDE SEQUENCE</scope>
    <source>
        <strain evidence="2">Rmic-2018</strain>
    </source>
</reference>
<dbReference type="Proteomes" id="UP000821866">
    <property type="component" value="Chromosome 6"/>
</dbReference>
<dbReference type="PANTHER" id="PTHR43691">
    <property type="entry name" value="URIDINE PHOSPHORYLASE"/>
    <property type="match status" value="1"/>
</dbReference>
<feature type="region of interest" description="Disordered" evidence="1">
    <location>
        <begin position="167"/>
        <end position="249"/>
    </location>
</feature>
<evidence type="ECO:0000313" key="2">
    <source>
        <dbReference type="EMBL" id="KAH8023064.1"/>
    </source>
</evidence>
<dbReference type="VEuPathDB" id="VectorBase:LOC119161137"/>
<dbReference type="AlphaFoldDB" id="A0A9J6DMH2"/>
<dbReference type="VEuPathDB" id="VectorBase:LOC119171861"/>
<evidence type="ECO:0000256" key="1">
    <source>
        <dbReference type="SAM" id="MobiDB-lite"/>
    </source>
</evidence>
<feature type="region of interest" description="Disordered" evidence="1">
    <location>
        <begin position="264"/>
        <end position="301"/>
    </location>
</feature>
<keyword evidence="3" id="KW-1185">Reference proteome</keyword>
<dbReference type="InterPro" id="IPR035994">
    <property type="entry name" value="Nucleoside_phosphorylase_sf"/>
</dbReference>
<reference evidence="2" key="2">
    <citation type="submission" date="2021-09" db="EMBL/GenBank/DDBJ databases">
        <authorList>
            <person name="Jia N."/>
            <person name="Wang J."/>
            <person name="Shi W."/>
            <person name="Du L."/>
            <person name="Sun Y."/>
            <person name="Zhan W."/>
            <person name="Jiang J."/>
            <person name="Wang Q."/>
            <person name="Zhang B."/>
            <person name="Ji P."/>
            <person name="Sakyi L.B."/>
            <person name="Cui X."/>
            <person name="Yuan T."/>
            <person name="Jiang B."/>
            <person name="Yang W."/>
            <person name="Lam T.T.-Y."/>
            <person name="Chang Q."/>
            <person name="Ding S."/>
            <person name="Wang X."/>
            <person name="Zhu J."/>
            <person name="Ruan X."/>
            <person name="Zhao L."/>
            <person name="Wei J."/>
            <person name="Que T."/>
            <person name="Du C."/>
            <person name="Cheng J."/>
            <person name="Dai P."/>
            <person name="Han X."/>
            <person name="Huang E."/>
            <person name="Gao Y."/>
            <person name="Liu J."/>
            <person name="Shao H."/>
            <person name="Ye R."/>
            <person name="Li L."/>
            <person name="Wei W."/>
            <person name="Wang X."/>
            <person name="Wang C."/>
            <person name="Huo Q."/>
            <person name="Li W."/>
            <person name="Guo W."/>
            <person name="Chen H."/>
            <person name="Chen S."/>
            <person name="Zhou L."/>
            <person name="Zhou L."/>
            <person name="Ni X."/>
            <person name="Tian J."/>
            <person name="Zhou Y."/>
            <person name="Sheng Y."/>
            <person name="Liu T."/>
            <person name="Pan Y."/>
            <person name="Xia L."/>
            <person name="Li J."/>
            <person name="Zhao F."/>
            <person name="Cao W."/>
        </authorList>
    </citation>
    <scope>NUCLEOTIDE SEQUENCE</scope>
    <source>
        <strain evidence="2">Rmic-2018</strain>
        <tissue evidence="2">Larvae</tissue>
    </source>
</reference>
<dbReference type="GO" id="GO:0004850">
    <property type="term" value="F:uridine phosphorylase activity"/>
    <property type="evidence" value="ECO:0007669"/>
    <property type="project" value="TreeGrafter"/>
</dbReference>
<name>A0A9J6DMH2_RHIMP</name>
<feature type="compositionally biased region" description="Polar residues" evidence="1">
    <location>
        <begin position="228"/>
        <end position="243"/>
    </location>
</feature>
<dbReference type="EMBL" id="JABSTU010000008">
    <property type="protein sequence ID" value="KAH8023064.1"/>
    <property type="molecule type" value="Genomic_DNA"/>
</dbReference>
<comment type="caution">
    <text evidence="2">The sequence shown here is derived from an EMBL/GenBank/DDBJ whole genome shotgun (WGS) entry which is preliminary data.</text>
</comment>
<organism evidence="2 3">
    <name type="scientific">Rhipicephalus microplus</name>
    <name type="common">Cattle tick</name>
    <name type="synonym">Boophilus microplus</name>
    <dbReference type="NCBI Taxonomy" id="6941"/>
    <lineage>
        <taxon>Eukaryota</taxon>
        <taxon>Metazoa</taxon>
        <taxon>Ecdysozoa</taxon>
        <taxon>Arthropoda</taxon>
        <taxon>Chelicerata</taxon>
        <taxon>Arachnida</taxon>
        <taxon>Acari</taxon>
        <taxon>Parasitiformes</taxon>
        <taxon>Ixodida</taxon>
        <taxon>Ixodoidea</taxon>
        <taxon>Ixodidae</taxon>
        <taxon>Rhipicephalinae</taxon>
        <taxon>Rhipicephalus</taxon>
        <taxon>Boophilus</taxon>
    </lineage>
</organism>
<accession>A0A9J6DMH2</accession>
<dbReference type="GO" id="GO:0006218">
    <property type="term" value="P:uridine catabolic process"/>
    <property type="evidence" value="ECO:0007669"/>
    <property type="project" value="TreeGrafter"/>
</dbReference>